<dbReference type="Proteomes" id="UP000017119">
    <property type="component" value="Chromosome"/>
</dbReference>
<dbReference type="GO" id="GO:0006152">
    <property type="term" value="P:purine nucleoside catabolic process"/>
    <property type="evidence" value="ECO:0007669"/>
    <property type="project" value="TreeGrafter"/>
</dbReference>
<keyword evidence="4" id="KW-0808">Transferase</keyword>
<dbReference type="InterPro" id="IPR000845">
    <property type="entry name" value="Nucleoside_phosphorylase_d"/>
</dbReference>
<dbReference type="GO" id="GO:0004850">
    <property type="term" value="F:uridine phosphorylase activity"/>
    <property type="evidence" value="ECO:0007669"/>
    <property type="project" value="UniProtKB-EC"/>
</dbReference>
<organism evidence="7 8">
    <name type="scientific">Mycoplasma parvum str. Indiana</name>
    <dbReference type="NCBI Taxonomy" id="1403316"/>
    <lineage>
        <taxon>Bacteria</taxon>
        <taxon>Bacillati</taxon>
        <taxon>Mycoplasmatota</taxon>
        <taxon>Mollicutes</taxon>
        <taxon>Mycoplasmataceae</taxon>
        <taxon>Mycoplasma</taxon>
    </lineage>
</organism>
<evidence type="ECO:0000256" key="4">
    <source>
        <dbReference type="ARBA" id="ARBA00022679"/>
    </source>
</evidence>
<evidence type="ECO:0000256" key="2">
    <source>
        <dbReference type="ARBA" id="ARBA00021980"/>
    </source>
</evidence>
<dbReference type="OrthoDB" id="9782889at2"/>
<dbReference type="HOGENOM" id="CLU_068457_2_0_14"/>
<feature type="domain" description="Nucleoside phosphorylase" evidence="6">
    <location>
        <begin position="15"/>
        <end position="227"/>
    </location>
</feature>
<dbReference type="InterPro" id="IPR035994">
    <property type="entry name" value="Nucleoside_phosphorylase_sf"/>
</dbReference>
<dbReference type="PATRIC" id="fig|1403316.3.peg.530"/>
<evidence type="ECO:0000256" key="5">
    <source>
        <dbReference type="ARBA" id="ARBA00048447"/>
    </source>
</evidence>
<protein>
    <recommendedName>
        <fullName evidence="2">Uridine phosphorylase</fullName>
        <ecNumber evidence="1">2.4.2.3</ecNumber>
    </recommendedName>
</protein>
<dbReference type="PANTHER" id="PTHR43691:SF11">
    <property type="entry name" value="FI09636P-RELATED"/>
    <property type="match status" value="1"/>
</dbReference>
<dbReference type="AlphaFoldDB" id="U5NG95"/>
<evidence type="ECO:0000313" key="7">
    <source>
        <dbReference type="EMBL" id="AGX89293.1"/>
    </source>
</evidence>
<evidence type="ECO:0000259" key="6">
    <source>
        <dbReference type="Pfam" id="PF01048"/>
    </source>
</evidence>
<dbReference type="GO" id="GO:0004731">
    <property type="term" value="F:purine-nucleoside phosphorylase activity"/>
    <property type="evidence" value="ECO:0007669"/>
    <property type="project" value="InterPro"/>
</dbReference>
<dbReference type="PANTHER" id="PTHR43691">
    <property type="entry name" value="URIDINE PHOSPHORYLASE"/>
    <property type="match status" value="1"/>
</dbReference>
<dbReference type="GO" id="GO:0005829">
    <property type="term" value="C:cytosol"/>
    <property type="evidence" value="ECO:0007669"/>
    <property type="project" value="TreeGrafter"/>
</dbReference>
<dbReference type="SUPFAM" id="SSF53167">
    <property type="entry name" value="Purine and uridine phosphorylases"/>
    <property type="match status" value="1"/>
</dbReference>
<dbReference type="KEGG" id="mpv:PRV_02835"/>
<dbReference type="STRING" id="1403316.PRV_02835"/>
<evidence type="ECO:0000256" key="1">
    <source>
        <dbReference type="ARBA" id="ARBA00011888"/>
    </source>
</evidence>
<evidence type="ECO:0000256" key="3">
    <source>
        <dbReference type="ARBA" id="ARBA00022676"/>
    </source>
</evidence>
<gene>
    <name evidence="7" type="ORF">PRV_02835</name>
</gene>
<keyword evidence="8" id="KW-1185">Reference proteome</keyword>
<proteinExistence type="predicted"/>
<comment type="catalytic activity">
    <reaction evidence="5">
        <text>uridine + phosphate = alpha-D-ribose 1-phosphate + uracil</text>
        <dbReference type="Rhea" id="RHEA:24388"/>
        <dbReference type="ChEBI" id="CHEBI:16704"/>
        <dbReference type="ChEBI" id="CHEBI:17568"/>
        <dbReference type="ChEBI" id="CHEBI:43474"/>
        <dbReference type="ChEBI" id="CHEBI:57720"/>
        <dbReference type="EC" id="2.4.2.3"/>
    </reaction>
</comment>
<evidence type="ECO:0000313" key="8">
    <source>
        <dbReference type="Proteomes" id="UP000017119"/>
    </source>
</evidence>
<dbReference type="Gene3D" id="3.40.50.1580">
    <property type="entry name" value="Nucleoside phosphorylase domain"/>
    <property type="match status" value="1"/>
</dbReference>
<accession>U5NG95</accession>
<keyword evidence="3" id="KW-0328">Glycosyltransferase</keyword>
<dbReference type="InterPro" id="IPR004402">
    <property type="entry name" value="DeoD-type"/>
</dbReference>
<reference evidence="7 8" key="1">
    <citation type="journal article" date="2013" name="Genome Announc.">
        <title>Genome Sequence of Mycoplasma parvum (Formerly Eperythrozoon parvum), a Diminutive Hemoplasma of the Pig.</title>
        <authorList>
            <person name="do Nascimento N.C."/>
            <person name="Dos Santos A.P."/>
            <person name="Chu Y."/>
            <person name="Guimaraes A.M."/>
            <person name="Pagliaro A."/>
            <person name="Messick J.B."/>
        </authorList>
    </citation>
    <scope>NUCLEOTIDE SEQUENCE [LARGE SCALE GENOMIC DNA]</scope>
    <source>
        <strain evidence="7 8">Indiana</strain>
    </source>
</reference>
<dbReference type="Pfam" id="PF01048">
    <property type="entry name" value="PNP_UDP_1"/>
    <property type="match status" value="1"/>
</dbReference>
<dbReference type="CDD" id="cd09006">
    <property type="entry name" value="PNP_EcPNPI-like"/>
    <property type="match status" value="1"/>
</dbReference>
<dbReference type="EC" id="2.4.2.3" evidence="1"/>
<name>U5NG95_9MOLU</name>
<dbReference type="RefSeq" id="WP_022770532.1">
    <property type="nucleotide sequence ID" value="NC_022575.1"/>
</dbReference>
<dbReference type="EMBL" id="CP006771">
    <property type="protein sequence ID" value="AGX89293.1"/>
    <property type="molecule type" value="Genomic_DNA"/>
</dbReference>
<sequence length="247" mass="27917">MSTAHNSAPKNSISKLVLVTGDPLRCKRIAETYLKNLKLLSEVRNIYCYTGTYKNVEISLMAHGMGMGSMGIYSYELFAPEIYDAELVIRLGTCGGLSQHIELNELVLVESISSNSNYAELLDMQPNGDIRVDFELLKLARETALDLKYPLKPVKNFSTDNFYSKYSLSEMGLKTGCDTVEMESYALAINALYHKKKFLTILNVSDIEVSNKVVELTRKEREENLSRMFILGLEILVKYAQKNQNIN</sequence>